<protein>
    <submittedName>
        <fullName evidence="3">Alpha/beta fold hydrolase</fullName>
    </submittedName>
</protein>
<name>A0A4Z0Q9A4_9BACT</name>
<dbReference type="GO" id="GO:0052689">
    <property type="term" value="F:carboxylic ester hydrolase activity"/>
    <property type="evidence" value="ECO:0007669"/>
    <property type="project" value="UniProtKB-ARBA"/>
</dbReference>
<evidence type="ECO:0000313" key="4">
    <source>
        <dbReference type="Proteomes" id="UP000297549"/>
    </source>
</evidence>
<dbReference type="EMBL" id="SRLC01000001">
    <property type="protein sequence ID" value="TGE25302.1"/>
    <property type="molecule type" value="Genomic_DNA"/>
</dbReference>
<gene>
    <name evidence="3" type="ORF">E5K00_08960</name>
</gene>
<evidence type="ECO:0000259" key="2">
    <source>
        <dbReference type="Pfam" id="PF01738"/>
    </source>
</evidence>
<evidence type="ECO:0000313" key="3">
    <source>
        <dbReference type="EMBL" id="TGE25302.1"/>
    </source>
</evidence>
<dbReference type="InterPro" id="IPR029058">
    <property type="entry name" value="AB_hydrolase_fold"/>
</dbReference>
<dbReference type="PANTHER" id="PTHR22946:SF9">
    <property type="entry name" value="POLYKETIDE TRANSFERASE AF380"/>
    <property type="match status" value="1"/>
</dbReference>
<dbReference type="InterPro" id="IPR002925">
    <property type="entry name" value="Dienelactn_hydro"/>
</dbReference>
<dbReference type="OrthoDB" id="9808543at2"/>
<dbReference type="InterPro" id="IPR050261">
    <property type="entry name" value="FrsA_esterase"/>
</dbReference>
<proteinExistence type="predicted"/>
<dbReference type="Pfam" id="PF01738">
    <property type="entry name" value="DLH"/>
    <property type="match status" value="1"/>
</dbReference>
<keyword evidence="4" id="KW-1185">Reference proteome</keyword>
<accession>A0A4Z0Q9A4</accession>
<keyword evidence="1 3" id="KW-0378">Hydrolase</keyword>
<dbReference type="RefSeq" id="WP_135462879.1">
    <property type="nucleotide sequence ID" value="NZ_SRLC01000001.1"/>
</dbReference>
<comment type="caution">
    <text evidence="3">The sequence shown here is derived from an EMBL/GenBank/DDBJ whole genome shotgun (WGS) entry which is preliminary data.</text>
</comment>
<dbReference type="Proteomes" id="UP000297549">
    <property type="component" value="Unassembled WGS sequence"/>
</dbReference>
<organism evidence="3 4">
    <name type="scientific">Hymenobacter aquaticus</name>
    <dbReference type="NCBI Taxonomy" id="1867101"/>
    <lineage>
        <taxon>Bacteria</taxon>
        <taxon>Pseudomonadati</taxon>
        <taxon>Bacteroidota</taxon>
        <taxon>Cytophagia</taxon>
        <taxon>Cytophagales</taxon>
        <taxon>Hymenobacteraceae</taxon>
        <taxon>Hymenobacter</taxon>
    </lineage>
</organism>
<sequence length="294" mass="32516">MSAAPLPITVEFLLTSPHHRRQFAADARFVPDGHPKPVVVFVHGFKGFKDWGHFNVLADYFAAHGFVFVKLNLSHNGLVPGGTGDLEDLEAFGQNNFTLELDDVGVLLDYLHAPATSALPAAEADLSRLYLAGHSRGGGIVLLKAAEDARVQAVAAWAPISNVNPRWPDSVMQQWKQDGVQYIDNMRTGQRMPLYYQLVENFEANQQRLDIPGNVRQKLNQPLLIVHGDQDETLPVQMAHDLKSWKPAAELVIVPGAGHMFGGKHPWDENQLPELARHVADKTIAFFRSLLTAS</sequence>
<feature type="domain" description="Dienelactone hydrolase" evidence="2">
    <location>
        <begin position="30"/>
        <end position="288"/>
    </location>
</feature>
<reference evidence="3 4" key="1">
    <citation type="submission" date="2019-04" db="EMBL/GenBank/DDBJ databases">
        <authorList>
            <person name="Feng G."/>
            <person name="Zhang J."/>
            <person name="Zhu H."/>
        </authorList>
    </citation>
    <scope>NUCLEOTIDE SEQUENCE [LARGE SCALE GENOMIC DNA]</scope>
    <source>
        <strain evidence="3 4">JCM 31653</strain>
    </source>
</reference>
<dbReference type="SUPFAM" id="SSF53474">
    <property type="entry name" value="alpha/beta-Hydrolases"/>
    <property type="match status" value="1"/>
</dbReference>
<evidence type="ECO:0000256" key="1">
    <source>
        <dbReference type="ARBA" id="ARBA00022801"/>
    </source>
</evidence>
<dbReference type="Gene3D" id="3.40.50.1820">
    <property type="entry name" value="alpha/beta hydrolase"/>
    <property type="match status" value="1"/>
</dbReference>
<dbReference type="AlphaFoldDB" id="A0A4Z0Q9A4"/>
<dbReference type="PANTHER" id="PTHR22946">
    <property type="entry name" value="DIENELACTONE HYDROLASE DOMAIN-CONTAINING PROTEIN-RELATED"/>
    <property type="match status" value="1"/>
</dbReference>